<reference evidence="2" key="1">
    <citation type="submission" date="2022-09" db="EMBL/GenBank/DDBJ databases">
        <title>Fusarium specimens isolated from Avocado Roots.</title>
        <authorList>
            <person name="Stajich J."/>
            <person name="Roper C."/>
            <person name="Heimlech-Rivalta G."/>
        </authorList>
    </citation>
    <scope>NUCLEOTIDE SEQUENCE</scope>
    <source>
        <strain evidence="2">CF00136</strain>
    </source>
</reference>
<comment type="caution">
    <text evidence="2">The sequence shown here is derived from an EMBL/GenBank/DDBJ whole genome shotgun (WGS) entry which is preliminary data.</text>
</comment>
<keyword evidence="2" id="KW-0808">Transferase</keyword>
<evidence type="ECO:0000313" key="3">
    <source>
        <dbReference type="Proteomes" id="UP001152049"/>
    </source>
</evidence>
<gene>
    <name evidence="2" type="primary">LSK1_1</name>
    <name evidence="2" type="ORF">NW762_002395</name>
</gene>
<feature type="region of interest" description="Disordered" evidence="1">
    <location>
        <begin position="1"/>
        <end position="159"/>
    </location>
</feature>
<protein>
    <submittedName>
        <fullName evidence="2">Serine/threonine protein kinase, CMGC, CDC2/CDK sub</fullName>
        <ecNumber evidence="2">2.7.11.2</ecNumber>
    </submittedName>
</protein>
<name>A0A9W8S9Q1_9HYPO</name>
<dbReference type="EC" id="2.7.11.2" evidence="2"/>
<dbReference type="GO" id="GO:0004740">
    <property type="term" value="F:pyruvate dehydrogenase (acetyl-transferring) kinase activity"/>
    <property type="evidence" value="ECO:0007669"/>
    <property type="project" value="UniProtKB-EC"/>
</dbReference>
<keyword evidence="2" id="KW-0418">Kinase</keyword>
<feature type="compositionally biased region" description="Basic and acidic residues" evidence="1">
    <location>
        <begin position="15"/>
        <end position="35"/>
    </location>
</feature>
<keyword evidence="2" id="KW-0723">Serine/threonine-protein kinase</keyword>
<sequence length="291" mass="33653">MEYPSKPPRRPRHAAMRDDQERNDQGERARAERGVKPSQRSRSPRQVRESRRGSDSRRDRPSTRPEPRPSRRRRHSRDRSRDRAARPSPEPSRRGPEVDDLIPRYRAERERHREAEDKSRRRSKSRSRSRDQISRNSSSAPKRHRSRRVHVRGQGITVPNPPLGSTLDILHATDVNHLLAATDALLDHQHVHVQDPRHSQTQPRDVQIVTIDNDQRGLVNVHGVVHSHQRIGLLRPDESTLHLLKTNESRTWSRHLGDSLHHGHLTQVENGDLEKGRLAGVIPRDPTLTKT</sequence>
<proteinExistence type="predicted"/>
<organism evidence="2 3">
    <name type="scientific">Fusarium torreyae</name>
    <dbReference type="NCBI Taxonomy" id="1237075"/>
    <lineage>
        <taxon>Eukaryota</taxon>
        <taxon>Fungi</taxon>
        <taxon>Dikarya</taxon>
        <taxon>Ascomycota</taxon>
        <taxon>Pezizomycotina</taxon>
        <taxon>Sordariomycetes</taxon>
        <taxon>Hypocreomycetidae</taxon>
        <taxon>Hypocreales</taxon>
        <taxon>Nectriaceae</taxon>
        <taxon>Fusarium</taxon>
    </lineage>
</organism>
<dbReference type="AlphaFoldDB" id="A0A9W8S9Q1"/>
<feature type="compositionally biased region" description="Basic and acidic residues" evidence="1">
    <location>
        <begin position="79"/>
        <end position="119"/>
    </location>
</feature>
<accession>A0A9W8S9Q1</accession>
<dbReference type="Proteomes" id="UP001152049">
    <property type="component" value="Unassembled WGS sequence"/>
</dbReference>
<dbReference type="EMBL" id="JAOQAZ010000003">
    <property type="protein sequence ID" value="KAJ4268332.1"/>
    <property type="molecule type" value="Genomic_DNA"/>
</dbReference>
<evidence type="ECO:0000256" key="1">
    <source>
        <dbReference type="SAM" id="MobiDB-lite"/>
    </source>
</evidence>
<keyword evidence="3" id="KW-1185">Reference proteome</keyword>
<evidence type="ECO:0000313" key="2">
    <source>
        <dbReference type="EMBL" id="KAJ4268332.1"/>
    </source>
</evidence>
<feature type="compositionally biased region" description="Basic and acidic residues" evidence="1">
    <location>
        <begin position="46"/>
        <end position="69"/>
    </location>
</feature>
<feature type="compositionally biased region" description="Basic residues" evidence="1">
    <location>
        <begin position="141"/>
        <end position="151"/>
    </location>
</feature>